<dbReference type="PANTHER" id="PTHR23389">
    <property type="entry name" value="CHROMOSOME TRANSMISSION FIDELITY FACTOR 18"/>
    <property type="match status" value="1"/>
</dbReference>
<dbReference type="InterPro" id="IPR003593">
    <property type="entry name" value="AAA+_ATPase"/>
</dbReference>
<keyword evidence="3" id="KW-1185">Reference proteome</keyword>
<feature type="domain" description="AAA+ ATPase" evidence="1">
    <location>
        <begin position="246"/>
        <end position="370"/>
    </location>
</feature>
<dbReference type="GO" id="GO:0016887">
    <property type="term" value="F:ATP hydrolysis activity"/>
    <property type="evidence" value="ECO:0007669"/>
    <property type="project" value="InterPro"/>
</dbReference>
<dbReference type="SMART" id="SM00382">
    <property type="entry name" value="AAA"/>
    <property type="match status" value="1"/>
</dbReference>
<proteinExistence type="predicted"/>
<gene>
    <name evidence="2" type="ORF">BgAZ_104110</name>
</gene>
<sequence length="774" mass="86600">MDDSMDVDEILDEVEAEESKVLYNSAQINGNVTIYPLDSVISNGISSLHILDLARNLSPGGVLGYTARDSLYAKSCEKDRNKLYRSAALLQRGEEFAIKASGYSMSHGPLYLRYYEKNKGEDYRDDDYKEGLLGQSIDELFSKLLEKNEPKKADSCHESFQFIRKRKHSSNDSDSNESWLIKYNPRYFSDLLTEEAVNIEVLNWLSSWKCSNLHNRKKTGQRSESVFGKAAYKEKTKDGSQDADNMRKILLLGGPAGVGKSTLVNVLSRHCGFDVVEVNASDDRSKTKLLPIIKGIIMANAISKDRPNLCLLEEVDGLHAGEGQIICALKELDNKGSIKRPIVCICNDLYNKNLRELRQIAKVVLVETCDAEALKDRLLHIAECEGYKVEEEIIEELMTLHHNDVRSCVTALEFIIKNPTLYNNLDVFAKDRSQDLLVFLKSLFNPKLTPSAVREASLSVASTLGTHATCNLVLENVFKIGIKSQFHTIALYDLLSQGDILQNTSWIQVVLSFVKMMRLKSAFNFILPMSLCSHTAGLQMTKNSGIIRIIRSHANVASAALSSHFTIQVLPTMCMIITALRGSSGSAGNVTNAIKDIDILWEAFGPIKGTTLNRMIKLATLLQLYGINVVEVQDNMSLDPPILDLSCIKNITLDYETCKMLKLINQAKPPKKSGDRPKNLQLYVQEMSKLGFYGFMKKYKPANGTERSNQTKSLCRKDTPNIPPLTFTELLEQETLHLASVLKASDLDLNTRTSGIYKFQVEQCGAVRYIINDI</sequence>
<dbReference type="InterPro" id="IPR003959">
    <property type="entry name" value="ATPase_AAA_core"/>
</dbReference>
<dbReference type="SUPFAM" id="SSF52540">
    <property type="entry name" value="P-loop containing nucleoside triphosphate hydrolases"/>
    <property type="match status" value="1"/>
</dbReference>
<dbReference type="Gene3D" id="3.40.50.300">
    <property type="entry name" value="P-loop containing nucleotide triphosphate hydrolases"/>
    <property type="match status" value="1"/>
</dbReference>
<reference evidence="2" key="1">
    <citation type="submission" date="2023-08" db="EMBL/GenBank/DDBJ databases">
        <title>Draft sequence of the Babesia gibsoni genome.</title>
        <authorList>
            <person name="Yamagishi J.Y."/>
            <person name="Xuan X.X."/>
        </authorList>
    </citation>
    <scope>NUCLEOTIDE SEQUENCE</scope>
    <source>
        <strain evidence="2">Azabu</strain>
    </source>
</reference>
<protein>
    <submittedName>
        <fullName evidence="2">Chromosome transmission fidelity factor 18 like protein</fullName>
    </submittedName>
</protein>
<dbReference type="EMBL" id="JAVEPI010000001">
    <property type="protein sequence ID" value="KAK1444505.1"/>
    <property type="molecule type" value="Genomic_DNA"/>
</dbReference>
<evidence type="ECO:0000313" key="3">
    <source>
        <dbReference type="Proteomes" id="UP001230268"/>
    </source>
</evidence>
<dbReference type="PANTHER" id="PTHR23389:SF3">
    <property type="entry name" value="CHROMOSOME TRANSMISSION FIDELITY PROTEIN 18 HOMOLOG"/>
    <property type="match status" value="1"/>
</dbReference>
<dbReference type="GO" id="GO:0005634">
    <property type="term" value="C:nucleus"/>
    <property type="evidence" value="ECO:0007669"/>
    <property type="project" value="TreeGrafter"/>
</dbReference>
<organism evidence="2 3">
    <name type="scientific">Babesia gibsoni</name>
    <dbReference type="NCBI Taxonomy" id="33632"/>
    <lineage>
        <taxon>Eukaryota</taxon>
        <taxon>Sar</taxon>
        <taxon>Alveolata</taxon>
        <taxon>Apicomplexa</taxon>
        <taxon>Aconoidasida</taxon>
        <taxon>Piroplasmida</taxon>
        <taxon>Babesiidae</taxon>
        <taxon>Babesia</taxon>
    </lineage>
</organism>
<dbReference type="InterPro" id="IPR027417">
    <property type="entry name" value="P-loop_NTPase"/>
</dbReference>
<dbReference type="GO" id="GO:0005524">
    <property type="term" value="F:ATP binding"/>
    <property type="evidence" value="ECO:0007669"/>
    <property type="project" value="InterPro"/>
</dbReference>
<accession>A0AAD8URQ3</accession>
<dbReference type="AlphaFoldDB" id="A0AAD8URQ3"/>
<name>A0AAD8URQ3_BABGI</name>
<dbReference type="Proteomes" id="UP001230268">
    <property type="component" value="Unassembled WGS sequence"/>
</dbReference>
<comment type="caution">
    <text evidence="2">The sequence shown here is derived from an EMBL/GenBank/DDBJ whole genome shotgun (WGS) entry which is preliminary data.</text>
</comment>
<evidence type="ECO:0000313" key="2">
    <source>
        <dbReference type="EMBL" id="KAK1444505.1"/>
    </source>
</evidence>
<dbReference type="Pfam" id="PF00004">
    <property type="entry name" value="AAA"/>
    <property type="match status" value="1"/>
</dbReference>
<evidence type="ECO:0000259" key="1">
    <source>
        <dbReference type="SMART" id="SM00382"/>
    </source>
</evidence>
<dbReference type="Gene3D" id="1.10.8.60">
    <property type="match status" value="1"/>
</dbReference>
<dbReference type="GO" id="GO:0003677">
    <property type="term" value="F:DNA binding"/>
    <property type="evidence" value="ECO:0007669"/>
    <property type="project" value="TreeGrafter"/>
</dbReference>